<dbReference type="Pfam" id="PF02545">
    <property type="entry name" value="Maf"/>
    <property type="match status" value="1"/>
</dbReference>
<evidence type="ECO:0000313" key="5">
    <source>
        <dbReference type="EMBL" id="NLR92598.1"/>
    </source>
</evidence>
<comment type="similarity">
    <text evidence="4">Belongs to the Maf family. YhdE subfamily.</text>
</comment>
<dbReference type="GO" id="GO:0005737">
    <property type="term" value="C:cytoplasm"/>
    <property type="evidence" value="ECO:0007669"/>
    <property type="project" value="UniProtKB-SubCell"/>
</dbReference>
<dbReference type="EC" id="3.6.1.9" evidence="4"/>
<evidence type="ECO:0000313" key="6">
    <source>
        <dbReference type="Proteomes" id="UP000585050"/>
    </source>
</evidence>
<feature type="site" description="Important for substrate specificity" evidence="4">
    <location>
        <position position="75"/>
    </location>
</feature>
<keyword evidence="3 4" id="KW-0546">Nucleotide metabolism</keyword>
<keyword evidence="4" id="KW-0963">Cytoplasm</keyword>
<feature type="site" description="Important for substrate specificity" evidence="4">
    <location>
        <position position="157"/>
    </location>
</feature>
<dbReference type="NCBIfam" id="TIGR00172">
    <property type="entry name" value="maf"/>
    <property type="match status" value="1"/>
</dbReference>
<protein>
    <recommendedName>
        <fullName evidence="4">dTTP/UTP pyrophosphatase</fullName>
        <shortName evidence="4">dTTPase/UTPase</shortName>
        <ecNumber evidence="4">3.6.1.9</ecNumber>
    </recommendedName>
    <alternativeName>
        <fullName evidence="4">Nucleoside triphosphate pyrophosphatase</fullName>
    </alternativeName>
    <alternativeName>
        <fullName evidence="4">Nucleotide pyrophosphatase</fullName>
        <shortName evidence="4">Nucleotide PPase</shortName>
    </alternativeName>
</protein>
<evidence type="ECO:0000256" key="1">
    <source>
        <dbReference type="ARBA" id="ARBA00001968"/>
    </source>
</evidence>
<dbReference type="PIRSF" id="PIRSF006305">
    <property type="entry name" value="Maf"/>
    <property type="match status" value="1"/>
</dbReference>
<dbReference type="HAMAP" id="MF_00528">
    <property type="entry name" value="Maf"/>
    <property type="match status" value="1"/>
</dbReference>
<comment type="function">
    <text evidence="4">Nucleoside triphosphate pyrophosphatase that hydrolyzes dTTP and UTP. May have a dual role in cell division arrest and in preventing the incorporation of modified nucleotides into cellular nucleic acids.</text>
</comment>
<comment type="caution">
    <text evidence="5">The sequence shown here is derived from an EMBL/GenBank/DDBJ whole genome shotgun (WGS) entry which is preliminary data.</text>
</comment>
<dbReference type="EMBL" id="JABAIL010000004">
    <property type="protein sequence ID" value="NLR92598.1"/>
    <property type="molecule type" value="Genomic_DNA"/>
</dbReference>
<dbReference type="InterPro" id="IPR029001">
    <property type="entry name" value="ITPase-like_fam"/>
</dbReference>
<reference evidence="5 6" key="1">
    <citation type="submission" date="2020-04" db="EMBL/GenBank/DDBJ databases">
        <title>Flammeovirga sp. SR4, a novel species isolated from seawater.</title>
        <authorList>
            <person name="Wang X."/>
        </authorList>
    </citation>
    <scope>NUCLEOTIDE SEQUENCE [LARGE SCALE GENOMIC DNA]</scope>
    <source>
        <strain evidence="5 6">SR4</strain>
    </source>
</reference>
<evidence type="ECO:0000256" key="3">
    <source>
        <dbReference type="ARBA" id="ARBA00023080"/>
    </source>
</evidence>
<accession>A0A7X8XWT3</accession>
<keyword evidence="2 4" id="KW-0378">Hydrolase</keyword>
<evidence type="ECO:0000256" key="4">
    <source>
        <dbReference type="HAMAP-Rule" id="MF_00528"/>
    </source>
</evidence>
<dbReference type="Proteomes" id="UP000585050">
    <property type="component" value="Unassembled WGS sequence"/>
</dbReference>
<gene>
    <name evidence="5" type="primary">maf</name>
    <name evidence="5" type="ORF">HGP29_15375</name>
</gene>
<name>A0A7X8XWT3_9BACT</name>
<dbReference type="GO" id="GO:0009117">
    <property type="term" value="P:nucleotide metabolic process"/>
    <property type="evidence" value="ECO:0007669"/>
    <property type="project" value="UniProtKB-KW"/>
</dbReference>
<dbReference type="RefSeq" id="WP_168883306.1">
    <property type="nucleotide sequence ID" value="NZ_JABAIL010000004.1"/>
</dbReference>
<comment type="caution">
    <text evidence="4">Lacks conserved residue(s) required for the propagation of feature annotation.</text>
</comment>
<feature type="site" description="Important for substrate specificity" evidence="4">
    <location>
        <position position="17"/>
    </location>
</feature>
<comment type="catalytic activity">
    <reaction evidence="4">
        <text>dTTP + H2O = dTMP + diphosphate + H(+)</text>
        <dbReference type="Rhea" id="RHEA:28534"/>
        <dbReference type="ChEBI" id="CHEBI:15377"/>
        <dbReference type="ChEBI" id="CHEBI:15378"/>
        <dbReference type="ChEBI" id="CHEBI:33019"/>
        <dbReference type="ChEBI" id="CHEBI:37568"/>
        <dbReference type="ChEBI" id="CHEBI:63528"/>
        <dbReference type="EC" id="3.6.1.9"/>
    </reaction>
</comment>
<organism evidence="5 6">
    <name type="scientific">Flammeovirga agarivorans</name>
    <dbReference type="NCBI Taxonomy" id="2726742"/>
    <lineage>
        <taxon>Bacteria</taxon>
        <taxon>Pseudomonadati</taxon>
        <taxon>Bacteroidota</taxon>
        <taxon>Cytophagia</taxon>
        <taxon>Cytophagales</taxon>
        <taxon>Flammeovirgaceae</taxon>
        <taxon>Flammeovirga</taxon>
    </lineage>
</organism>
<dbReference type="SUPFAM" id="SSF52972">
    <property type="entry name" value="ITPase-like"/>
    <property type="match status" value="1"/>
</dbReference>
<dbReference type="GO" id="GO:0047429">
    <property type="term" value="F:nucleoside triphosphate diphosphatase activity"/>
    <property type="evidence" value="ECO:0007669"/>
    <property type="project" value="UniProtKB-EC"/>
</dbReference>
<evidence type="ECO:0000256" key="2">
    <source>
        <dbReference type="ARBA" id="ARBA00022801"/>
    </source>
</evidence>
<dbReference type="CDD" id="cd00555">
    <property type="entry name" value="Maf"/>
    <property type="match status" value="1"/>
</dbReference>
<sequence>MIQLKGYEVILASKSPRRAELLKGLDIDFKVEVREVDESYPSDIEIEKVAEYIAGLKAAAFEDLSSKQLVIFSDTVVVVNNKVLGKPKSREEAFEMIQLLSNNVHHVYSAVYIKTEDKEVSFTDVAEVHFNSISLEEMEYYVDHKKPFDKAGAYGIQEWIGMAFIKKINGSYFTVMGLPTEKLYSTLKEII</sequence>
<comment type="subcellular location">
    <subcellularLocation>
        <location evidence="4">Cytoplasm</location>
    </subcellularLocation>
</comment>
<feature type="active site" description="Proton acceptor" evidence="4">
    <location>
        <position position="74"/>
    </location>
</feature>
<dbReference type="PANTHER" id="PTHR43213:SF5">
    <property type="entry name" value="BIFUNCTIONAL DTTP_UTP PYROPHOSPHATASE_METHYLTRANSFERASE PROTEIN-RELATED"/>
    <property type="match status" value="1"/>
</dbReference>
<proteinExistence type="inferred from homology"/>
<comment type="cofactor">
    <cofactor evidence="1 4">
        <name>a divalent metal cation</name>
        <dbReference type="ChEBI" id="CHEBI:60240"/>
    </cofactor>
</comment>
<dbReference type="PANTHER" id="PTHR43213">
    <property type="entry name" value="BIFUNCTIONAL DTTP/UTP PYROPHOSPHATASE/METHYLTRANSFERASE PROTEIN-RELATED"/>
    <property type="match status" value="1"/>
</dbReference>
<dbReference type="Gene3D" id="3.90.950.10">
    <property type="match status" value="1"/>
</dbReference>
<dbReference type="AlphaFoldDB" id="A0A7X8XWT3"/>
<keyword evidence="6" id="KW-1185">Reference proteome</keyword>
<comment type="catalytic activity">
    <reaction evidence="4">
        <text>UTP + H2O = UMP + diphosphate + H(+)</text>
        <dbReference type="Rhea" id="RHEA:29395"/>
        <dbReference type="ChEBI" id="CHEBI:15377"/>
        <dbReference type="ChEBI" id="CHEBI:15378"/>
        <dbReference type="ChEBI" id="CHEBI:33019"/>
        <dbReference type="ChEBI" id="CHEBI:46398"/>
        <dbReference type="ChEBI" id="CHEBI:57865"/>
        <dbReference type="EC" id="3.6.1.9"/>
    </reaction>
</comment>
<dbReference type="InterPro" id="IPR003697">
    <property type="entry name" value="Maf-like"/>
</dbReference>